<dbReference type="CDD" id="cd16448">
    <property type="entry name" value="RING-H2"/>
    <property type="match status" value="1"/>
</dbReference>
<keyword evidence="1" id="KW-0479">Metal-binding</keyword>
<evidence type="ECO:0000313" key="5">
    <source>
        <dbReference type="Proteomes" id="UP001497744"/>
    </source>
</evidence>
<dbReference type="EMBL" id="BPLF01000003">
    <property type="protein sequence ID" value="GIX64088.1"/>
    <property type="molecule type" value="Genomic_DNA"/>
</dbReference>
<gene>
    <name evidence="4" type="ORF">BcabD6B2_35230</name>
</gene>
<feature type="region of interest" description="Disordered" evidence="2">
    <location>
        <begin position="131"/>
        <end position="174"/>
    </location>
</feature>
<feature type="region of interest" description="Disordered" evidence="2">
    <location>
        <begin position="69"/>
        <end position="111"/>
    </location>
</feature>
<accession>A0AAV4LVS4</accession>
<feature type="compositionally biased region" description="Low complexity" evidence="2">
    <location>
        <begin position="131"/>
        <end position="145"/>
    </location>
</feature>
<evidence type="ECO:0000313" key="4">
    <source>
        <dbReference type="EMBL" id="GIX64088.1"/>
    </source>
</evidence>
<feature type="compositionally biased region" description="Basic residues" evidence="2">
    <location>
        <begin position="146"/>
        <end position="156"/>
    </location>
</feature>
<dbReference type="Gene3D" id="3.30.40.10">
    <property type="entry name" value="Zinc/RING finger domain, C3HC4 (zinc finger)"/>
    <property type="match status" value="1"/>
</dbReference>
<evidence type="ECO:0000256" key="1">
    <source>
        <dbReference type="PROSITE-ProRule" id="PRU00175"/>
    </source>
</evidence>
<dbReference type="SUPFAM" id="SSF57850">
    <property type="entry name" value="RING/U-box"/>
    <property type="match status" value="1"/>
</dbReference>
<dbReference type="GeneID" id="94195569"/>
<feature type="compositionally biased region" description="Polar residues" evidence="2">
    <location>
        <begin position="70"/>
        <end position="101"/>
    </location>
</feature>
<name>A0AAV4LVS4_BABCB</name>
<dbReference type="InterPro" id="IPR001841">
    <property type="entry name" value="Znf_RING"/>
</dbReference>
<dbReference type="Gene3D" id="3.10.330.10">
    <property type="match status" value="1"/>
</dbReference>
<dbReference type="Proteomes" id="UP001497744">
    <property type="component" value="Unassembled WGS sequence"/>
</dbReference>
<proteinExistence type="predicted"/>
<keyword evidence="5" id="KW-1185">Reference proteome</keyword>
<keyword evidence="1" id="KW-0863">Zinc-finger</keyword>
<dbReference type="SMART" id="SM00184">
    <property type="entry name" value="RING"/>
    <property type="match status" value="1"/>
</dbReference>
<dbReference type="AlphaFoldDB" id="A0AAV4LVS4"/>
<dbReference type="PROSITE" id="PS50089">
    <property type="entry name" value="ZF_RING_2"/>
    <property type="match status" value="1"/>
</dbReference>
<dbReference type="Pfam" id="PF13639">
    <property type="entry name" value="zf-RING_2"/>
    <property type="match status" value="1"/>
</dbReference>
<feature type="domain" description="RING-type" evidence="3">
    <location>
        <begin position="588"/>
        <end position="632"/>
    </location>
</feature>
<evidence type="ECO:0000256" key="2">
    <source>
        <dbReference type="SAM" id="MobiDB-lite"/>
    </source>
</evidence>
<reference evidence="4 5" key="1">
    <citation type="submission" date="2021-06" db="EMBL/GenBank/DDBJ databases">
        <title>Genome sequence of Babesia caballi.</title>
        <authorList>
            <person name="Yamagishi J."/>
            <person name="Kidaka T."/>
            <person name="Ochi A."/>
        </authorList>
    </citation>
    <scope>NUCLEOTIDE SEQUENCE [LARGE SCALE GENOMIC DNA]</scope>
    <source>
        <strain evidence="4">USDA-D6B2</strain>
    </source>
</reference>
<evidence type="ECO:0000259" key="3">
    <source>
        <dbReference type="PROSITE" id="PS50089"/>
    </source>
</evidence>
<organism evidence="4 5">
    <name type="scientific">Babesia caballi</name>
    <dbReference type="NCBI Taxonomy" id="5871"/>
    <lineage>
        <taxon>Eukaryota</taxon>
        <taxon>Sar</taxon>
        <taxon>Alveolata</taxon>
        <taxon>Apicomplexa</taxon>
        <taxon>Aconoidasida</taxon>
        <taxon>Piroplasmida</taxon>
        <taxon>Babesiidae</taxon>
        <taxon>Babesia</taxon>
    </lineage>
</organism>
<protein>
    <submittedName>
        <fullName evidence="4">RING zinc finger protein, putative</fullName>
    </submittedName>
</protein>
<dbReference type="GO" id="GO:0008270">
    <property type="term" value="F:zinc ion binding"/>
    <property type="evidence" value="ECO:0007669"/>
    <property type="project" value="UniProtKB-KW"/>
</dbReference>
<dbReference type="RefSeq" id="XP_067716157.1">
    <property type="nucleotide sequence ID" value="XM_067860056.1"/>
</dbReference>
<comment type="caution">
    <text evidence="4">The sequence shown here is derived from an EMBL/GenBank/DDBJ whole genome shotgun (WGS) entry which is preliminary data.</text>
</comment>
<sequence>MASPQCGFSFGATEEGEPRVSVLERLHLATRGAGDLPALARALGECRRSRRYITEGSRVFARRAFDAGSAPTNAVSGETSNSEDTVTSNPTPEDTSASRGPTHTPCPARSDSVNALCRDYRSADGAQADAAACSGAEGPSSSGSHSSRRGSPRRLYRYSETDSSYSQPDVPESSPASLFRVCSAAFDLTRSLSRGRHASPDDGIEYVVVKCEPPGGYVGENTLFYADERLPTLRRIDFLWDVESDSHLRRCVDHLLGPSDPGNLTKALLMRQDRLFGPYHVSADAADPVPTSSRLRKTIFLNRPHRPQPGNLTGSSLAPLEPDAAIEALIESMFRSVLADTLSSDFRVFYPGQTATVRDLRMFVSSTSPCRRPGIIAPSTDVYVGVDTVGECTSVSVAPLRDTLPTTYEYNLLRDCVEPYFRGHRARTFRVDDTFRFGGVQFRVVGFGHREEPPQLFDFDLLNPFPRHGTCGRVGARSTINVNEAVDPRLTDLLSAEQRRHLRRCAPNQRELLLFKLASQLDADSIARLHGTDDGGRRGAPFDRIDTVISSRRLSCCSAGANTVQEYSIRDTSDATTSPISGSSEDVCTVCCELVVPSGPAETFRYPCGHVFHASCAREWMNMCGMSCPNCRYSQLGRYSSDDLGSSGQFHTLSDCDETDLSDYRGSAVAEDSVSSSGVSELLHWFNSQEA</sequence>
<dbReference type="InterPro" id="IPR013083">
    <property type="entry name" value="Znf_RING/FYVE/PHD"/>
</dbReference>
<keyword evidence="1" id="KW-0862">Zinc</keyword>